<reference evidence="3 4" key="1">
    <citation type="submission" date="2020-04" db="EMBL/GenBank/DDBJ databases">
        <title>Genome sequence for Sphingorhabdus sp. strain M1.</title>
        <authorList>
            <person name="Park S.-J."/>
        </authorList>
    </citation>
    <scope>NUCLEOTIDE SEQUENCE [LARGE SCALE GENOMIC DNA]</scope>
    <source>
        <strain evidence="3 4">JK6</strain>
    </source>
</reference>
<dbReference type="Pfam" id="PF01551">
    <property type="entry name" value="Peptidase_M23"/>
    <property type="match status" value="1"/>
</dbReference>
<feature type="signal peptide" evidence="1">
    <location>
        <begin position="1"/>
        <end position="31"/>
    </location>
</feature>
<keyword evidence="4" id="KW-1185">Reference proteome</keyword>
<protein>
    <submittedName>
        <fullName evidence="3">M23 family metallopeptidase</fullName>
    </submittedName>
</protein>
<name>A0A6H2DPZ3_9SPHN</name>
<dbReference type="AlphaFoldDB" id="A0A6H2DPZ3"/>
<dbReference type="InterPro" id="IPR011055">
    <property type="entry name" value="Dup_hybrid_motif"/>
</dbReference>
<dbReference type="InterPro" id="IPR050570">
    <property type="entry name" value="Cell_wall_metabolism_enzyme"/>
</dbReference>
<evidence type="ECO:0000256" key="1">
    <source>
        <dbReference type="SAM" id="SignalP"/>
    </source>
</evidence>
<dbReference type="FunFam" id="2.70.70.10:FF:000019">
    <property type="entry name" value="M23 family peptidase"/>
    <property type="match status" value="1"/>
</dbReference>
<dbReference type="Proteomes" id="UP000501600">
    <property type="component" value="Chromosome"/>
</dbReference>
<dbReference type="PANTHER" id="PTHR21666">
    <property type="entry name" value="PEPTIDASE-RELATED"/>
    <property type="match status" value="1"/>
</dbReference>
<organism evidence="3 4">
    <name type="scientific">Parasphingorhabdus halotolerans</name>
    <dbReference type="NCBI Taxonomy" id="2725558"/>
    <lineage>
        <taxon>Bacteria</taxon>
        <taxon>Pseudomonadati</taxon>
        <taxon>Pseudomonadota</taxon>
        <taxon>Alphaproteobacteria</taxon>
        <taxon>Sphingomonadales</taxon>
        <taxon>Sphingomonadaceae</taxon>
        <taxon>Parasphingorhabdus</taxon>
    </lineage>
</organism>
<gene>
    <name evidence="3" type="ORF">HF685_07295</name>
</gene>
<accession>A0A6H2DPZ3</accession>
<proteinExistence type="predicted"/>
<dbReference type="Gene3D" id="2.70.70.10">
    <property type="entry name" value="Glucose Permease (Domain IIA)"/>
    <property type="match status" value="1"/>
</dbReference>
<dbReference type="InterPro" id="IPR016047">
    <property type="entry name" value="M23ase_b-sheet_dom"/>
</dbReference>
<dbReference type="KEGG" id="phao:HF685_07295"/>
<evidence type="ECO:0000313" key="3">
    <source>
        <dbReference type="EMBL" id="QJB70729.1"/>
    </source>
</evidence>
<feature type="chain" id="PRO_5026168679" evidence="1">
    <location>
        <begin position="32"/>
        <end position="301"/>
    </location>
</feature>
<dbReference type="SUPFAM" id="SSF51261">
    <property type="entry name" value="Duplicated hybrid motif"/>
    <property type="match status" value="1"/>
</dbReference>
<evidence type="ECO:0000259" key="2">
    <source>
        <dbReference type="Pfam" id="PF01551"/>
    </source>
</evidence>
<dbReference type="PANTHER" id="PTHR21666:SF285">
    <property type="entry name" value="M23 FAMILY METALLOPEPTIDASE"/>
    <property type="match status" value="1"/>
</dbReference>
<keyword evidence="1" id="KW-0732">Signal</keyword>
<dbReference type="EMBL" id="CP051217">
    <property type="protein sequence ID" value="QJB70729.1"/>
    <property type="molecule type" value="Genomic_DNA"/>
</dbReference>
<sequence length="301" mass="31920">MLGAVSRKKVKLLLGVGILAGVAIPAASVWAESNSATDANAAGESEFRQAVKFGFSGEAIQGGVMIGDAPAGTRSLTFEGEPIPVDEDGKFIIAFNRDAGQAANLVATLENGETVRKFINIAPRNWKIEHVAINRRATTSSAAFQARRAPELAQINAARRVVSDSKGWKQTFIWPVKGRISGMFGNQRVYNGDPGSYHSGMDIAAPNGTYYVAPADGVVTLAASSPFTLEGNLLMIDHGMGLNSAFLHSSEILVKQGQQVKRGEPIGRVGSTGSATGPHLHWSMKWNQARIDPILLTGPQG</sequence>
<feature type="domain" description="M23ase beta-sheet core" evidence="2">
    <location>
        <begin position="197"/>
        <end position="293"/>
    </location>
</feature>
<dbReference type="GO" id="GO:0004222">
    <property type="term" value="F:metalloendopeptidase activity"/>
    <property type="evidence" value="ECO:0007669"/>
    <property type="project" value="TreeGrafter"/>
</dbReference>
<dbReference type="CDD" id="cd12797">
    <property type="entry name" value="M23_peptidase"/>
    <property type="match status" value="1"/>
</dbReference>
<evidence type="ECO:0000313" key="4">
    <source>
        <dbReference type="Proteomes" id="UP000501600"/>
    </source>
</evidence>